<evidence type="ECO:0000256" key="1">
    <source>
        <dbReference type="SAM" id="Phobius"/>
    </source>
</evidence>
<dbReference type="OrthoDB" id="1814359at2"/>
<reference evidence="4" key="1">
    <citation type="submission" date="2016-11" db="EMBL/GenBank/DDBJ databases">
        <title>Mesorhizobium oceanicum sp. nov., isolated from deep seawater in South China Sea.</title>
        <authorList>
            <person name="Fu G.-Y."/>
        </authorList>
    </citation>
    <scope>NUCLEOTIDE SEQUENCE [LARGE SCALE GENOMIC DNA]</scope>
    <source>
        <strain evidence="4">B7</strain>
    </source>
</reference>
<dbReference type="EMBL" id="CP018171">
    <property type="protein sequence ID" value="APH72948.1"/>
    <property type="molecule type" value="Genomic_DNA"/>
</dbReference>
<dbReference type="InterPro" id="IPR007345">
    <property type="entry name" value="Polysacch_pyruvyl_Trfase"/>
</dbReference>
<feature type="domain" description="Polysaccharide pyruvyl transferase" evidence="2">
    <location>
        <begin position="20"/>
        <end position="352"/>
    </location>
</feature>
<keyword evidence="1" id="KW-0472">Membrane</keyword>
<evidence type="ECO:0000313" key="3">
    <source>
        <dbReference type="EMBL" id="APH72948.1"/>
    </source>
</evidence>
<dbReference type="STRING" id="1670800.BSQ44_17430"/>
<organism evidence="3 4">
    <name type="scientific">Aquibium oceanicum</name>
    <dbReference type="NCBI Taxonomy" id="1670800"/>
    <lineage>
        <taxon>Bacteria</taxon>
        <taxon>Pseudomonadati</taxon>
        <taxon>Pseudomonadota</taxon>
        <taxon>Alphaproteobacteria</taxon>
        <taxon>Hyphomicrobiales</taxon>
        <taxon>Phyllobacteriaceae</taxon>
        <taxon>Aquibium</taxon>
    </lineage>
</organism>
<keyword evidence="1" id="KW-0812">Transmembrane</keyword>
<dbReference type="KEGG" id="meso:BSQ44_17430"/>
<gene>
    <name evidence="3" type="ORF">BSQ44_17430</name>
</gene>
<keyword evidence="1" id="KW-1133">Transmembrane helix</keyword>
<dbReference type="Pfam" id="PF04230">
    <property type="entry name" value="PS_pyruv_trans"/>
    <property type="match status" value="1"/>
</dbReference>
<dbReference type="RefSeq" id="WP_072606418.1">
    <property type="nucleotide sequence ID" value="NZ_CP018171.1"/>
</dbReference>
<dbReference type="PANTHER" id="PTHR36836:SF1">
    <property type="entry name" value="COLANIC ACID BIOSYNTHESIS PROTEIN WCAK"/>
    <property type="match status" value="1"/>
</dbReference>
<feature type="transmembrane region" description="Helical" evidence="1">
    <location>
        <begin position="121"/>
        <end position="140"/>
    </location>
</feature>
<keyword evidence="4" id="KW-1185">Reference proteome</keyword>
<accession>A0A1L3SU82</accession>
<feature type="transmembrane region" description="Helical" evidence="1">
    <location>
        <begin position="65"/>
        <end position="85"/>
    </location>
</feature>
<dbReference type="Proteomes" id="UP000182840">
    <property type="component" value="Chromosome"/>
</dbReference>
<sequence>MTSVSIIAATFYGNRGAEGMLSTTIGMLRRRLGDDVTFNVFTYYPERDRELVGDRRISMYSSTPAYLVLVLFPFALLHRLFGLLMLRPLQRMMPASVQALAQSGALICLAGVSFVGGRTKFVPFNIATILPAMILGVPVIKFAQALGPFREAAVKLAAKFMLPRCDHVFTRGEKTQHHMEELFGTRRFFERADDVAFLFEKEFCISQPAAGGLDGLAMLEELKSAGRKVVGVCPSIVVAKRATASGWDYAALMRELLTGLVQRGYGVALFPNATRGEDMDKTHNNDLPLLHEIHDGLDAQTKAATVSFSGSLNIAQIHQIIEASDVVAVSRFHAMVGALAAGTPVMVIGWSHKYLEVMARFAQEDMVLDYKRGEIGVVIDRIELLMSEREARRRTILEALPAVKALSTRQIDYAAELLSGSRP</sequence>
<feature type="transmembrane region" description="Helical" evidence="1">
    <location>
        <begin position="97"/>
        <end position="115"/>
    </location>
</feature>
<dbReference type="AlphaFoldDB" id="A0A1L3SU82"/>
<name>A0A1L3SU82_9HYPH</name>
<dbReference type="PANTHER" id="PTHR36836">
    <property type="entry name" value="COLANIC ACID BIOSYNTHESIS PROTEIN WCAK"/>
    <property type="match status" value="1"/>
</dbReference>
<evidence type="ECO:0000259" key="2">
    <source>
        <dbReference type="Pfam" id="PF04230"/>
    </source>
</evidence>
<proteinExistence type="predicted"/>
<protein>
    <recommendedName>
        <fullName evidence="2">Polysaccharide pyruvyl transferase domain-containing protein</fullName>
    </recommendedName>
</protein>
<evidence type="ECO:0000313" key="4">
    <source>
        <dbReference type="Proteomes" id="UP000182840"/>
    </source>
</evidence>